<dbReference type="EMBL" id="QRBF01000003">
    <property type="protein sequence ID" value="RDS84257.1"/>
    <property type="molecule type" value="Genomic_DNA"/>
</dbReference>
<reference evidence="6 7" key="1">
    <citation type="submission" date="2018-07" db="EMBL/GenBank/DDBJ databases">
        <title>Dyella monticola sp. nov. and Dyella psychrodurans sp. nov. isolated from monsoon evergreen broad-leaved forest soil of Dinghu Mountain, China.</title>
        <authorList>
            <person name="Gao Z."/>
            <person name="Qiu L."/>
        </authorList>
    </citation>
    <scope>NUCLEOTIDE SEQUENCE [LARGE SCALE GENOMIC DNA]</scope>
    <source>
        <strain evidence="6 7">4MSK11</strain>
    </source>
</reference>
<accession>A0A370X7K2</accession>
<dbReference type="PRINTS" id="PR00039">
    <property type="entry name" value="HTHLYSR"/>
</dbReference>
<dbReference type="Gene3D" id="3.40.190.290">
    <property type="match status" value="1"/>
</dbReference>
<comment type="similarity">
    <text evidence="1">Belongs to the LysR transcriptional regulatory family.</text>
</comment>
<comment type="caution">
    <text evidence="6">The sequence shown here is derived from an EMBL/GenBank/DDBJ whole genome shotgun (WGS) entry which is preliminary data.</text>
</comment>
<keyword evidence="2" id="KW-0805">Transcription regulation</keyword>
<keyword evidence="3" id="KW-0238">DNA-binding</keyword>
<dbReference type="Pfam" id="PF03466">
    <property type="entry name" value="LysR_substrate"/>
    <property type="match status" value="1"/>
</dbReference>
<dbReference type="RefSeq" id="WP_115478058.1">
    <property type="nucleotide sequence ID" value="NZ_QRBF01000003.1"/>
</dbReference>
<keyword evidence="7" id="KW-1185">Reference proteome</keyword>
<dbReference type="SUPFAM" id="SSF53850">
    <property type="entry name" value="Periplasmic binding protein-like II"/>
    <property type="match status" value="1"/>
</dbReference>
<protein>
    <submittedName>
        <fullName evidence="6">LysR family transcriptional regulator</fullName>
    </submittedName>
</protein>
<evidence type="ECO:0000313" key="6">
    <source>
        <dbReference type="EMBL" id="RDS84257.1"/>
    </source>
</evidence>
<evidence type="ECO:0000256" key="1">
    <source>
        <dbReference type="ARBA" id="ARBA00009437"/>
    </source>
</evidence>
<evidence type="ECO:0000313" key="7">
    <source>
        <dbReference type="Proteomes" id="UP000255334"/>
    </source>
</evidence>
<dbReference type="PANTHER" id="PTHR30126:SF39">
    <property type="entry name" value="HTH-TYPE TRANSCRIPTIONAL REGULATOR CYSL"/>
    <property type="match status" value="1"/>
</dbReference>
<dbReference type="PANTHER" id="PTHR30126">
    <property type="entry name" value="HTH-TYPE TRANSCRIPTIONAL REGULATOR"/>
    <property type="match status" value="1"/>
</dbReference>
<evidence type="ECO:0000256" key="3">
    <source>
        <dbReference type="ARBA" id="ARBA00023125"/>
    </source>
</evidence>
<dbReference type="Pfam" id="PF00126">
    <property type="entry name" value="HTH_1"/>
    <property type="match status" value="1"/>
</dbReference>
<dbReference type="InterPro" id="IPR000847">
    <property type="entry name" value="LysR_HTH_N"/>
</dbReference>
<gene>
    <name evidence="6" type="ORF">DWU99_10975</name>
</gene>
<keyword evidence="4" id="KW-0804">Transcription</keyword>
<name>A0A370X7K2_9GAMM</name>
<dbReference type="AlphaFoldDB" id="A0A370X7K2"/>
<dbReference type="GO" id="GO:0003700">
    <property type="term" value="F:DNA-binding transcription factor activity"/>
    <property type="evidence" value="ECO:0007669"/>
    <property type="project" value="InterPro"/>
</dbReference>
<dbReference type="InterPro" id="IPR005119">
    <property type="entry name" value="LysR_subst-bd"/>
</dbReference>
<dbReference type="Proteomes" id="UP000255334">
    <property type="component" value="Unassembled WGS sequence"/>
</dbReference>
<dbReference type="OrthoDB" id="5289754at2"/>
<dbReference type="InterPro" id="IPR036388">
    <property type="entry name" value="WH-like_DNA-bd_sf"/>
</dbReference>
<dbReference type="FunFam" id="1.10.10.10:FF:000001">
    <property type="entry name" value="LysR family transcriptional regulator"/>
    <property type="match status" value="1"/>
</dbReference>
<proteinExistence type="inferred from homology"/>
<feature type="domain" description="HTH lysR-type" evidence="5">
    <location>
        <begin position="1"/>
        <end position="58"/>
    </location>
</feature>
<evidence type="ECO:0000259" key="5">
    <source>
        <dbReference type="PROSITE" id="PS50931"/>
    </source>
</evidence>
<dbReference type="GO" id="GO:0000976">
    <property type="term" value="F:transcription cis-regulatory region binding"/>
    <property type="evidence" value="ECO:0007669"/>
    <property type="project" value="TreeGrafter"/>
</dbReference>
<dbReference type="PROSITE" id="PS50931">
    <property type="entry name" value="HTH_LYSR"/>
    <property type="match status" value="1"/>
</dbReference>
<dbReference type="SUPFAM" id="SSF46785">
    <property type="entry name" value="Winged helix' DNA-binding domain"/>
    <property type="match status" value="1"/>
</dbReference>
<sequence length="296" mass="32563">MNLHHLAVFNAIAETGSISAAAERLYISQPALSRELKDFEARLGVTLFERMPRGMRMTHAGEVLREYAARLFDISRTAEAAMREIADARMGHLSIGASNTNGTYVLPQRLATFRQANPGVRITMFVGNTEQISQGVADMRFALGFIEGPLHVSGLVAEQFQKDELVPVVAADHELLEKKRLLAADLNDRPLLMREQGSGTRELIAEMLDANDVQQGNVMEFGNTEALKQAAMHGGGIAWLPRISIAKELDEGTLQVLPIKRLMIQRPLSVIRRASAHVGPTSEAFLKTLRASLDTQ</sequence>
<dbReference type="CDD" id="cd08420">
    <property type="entry name" value="PBP2_CysL_like"/>
    <property type="match status" value="1"/>
</dbReference>
<dbReference type="Gene3D" id="1.10.10.10">
    <property type="entry name" value="Winged helix-like DNA-binding domain superfamily/Winged helix DNA-binding domain"/>
    <property type="match status" value="1"/>
</dbReference>
<evidence type="ECO:0000256" key="4">
    <source>
        <dbReference type="ARBA" id="ARBA00023163"/>
    </source>
</evidence>
<organism evidence="6 7">
    <name type="scientific">Dyella psychrodurans</name>
    <dbReference type="NCBI Taxonomy" id="1927960"/>
    <lineage>
        <taxon>Bacteria</taxon>
        <taxon>Pseudomonadati</taxon>
        <taxon>Pseudomonadota</taxon>
        <taxon>Gammaproteobacteria</taxon>
        <taxon>Lysobacterales</taxon>
        <taxon>Rhodanobacteraceae</taxon>
        <taxon>Dyella</taxon>
    </lineage>
</organism>
<dbReference type="InterPro" id="IPR036390">
    <property type="entry name" value="WH_DNA-bd_sf"/>
</dbReference>
<evidence type="ECO:0000256" key="2">
    <source>
        <dbReference type="ARBA" id="ARBA00023015"/>
    </source>
</evidence>